<dbReference type="AlphaFoldDB" id="A0A095SI82"/>
<dbReference type="Pfam" id="PF09413">
    <property type="entry name" value="DUF2007"/>
    <property type="match status" value="1"/>
</dbReference>
<accession>A0A095SI82</accession>
<dbReference type="OrthoDB" id="6197669at2"/>
<dbReference type="eggNOG" id="ENOG5033DJM">
    <property type="taxonomic scope" value="Bacteria"/>
</dbReference>
<name>A0A095SI82_9GAMM</name>
<evidence type="ECO:0000313" key="3">
    <source>
        <dbReference type="EMBL" id="KGD64366.1"/>
    </source>
</evidence>
<dbReference type="RefSeq" id="WP_035233325.1">
    <property type="nucleotide sequence ID" value="NZ_ARXV01000009.1"/>
</dbReference>
<feature type="domain" description="DUF2007" evidence="2">
    <location>
        <begin position="1"/>
        <end position="66"/>
    </location>
</feature>
<evidence type="ECO:0000259" key="2">
    <source>
        <dbReference type="Pfam" id="PF09413"/>
    </source>
</evidence>
<keyword evidence="1" id="KW-0472">Membrane</keyword>
<dbReference type="Proteomes" id="UP000029444">
    <property type="component" value="Unassembled WGS sequence"/>
</dbReference>
<dbReference type="InterPro" id="IPR018551">
    <property type="entry name" value="DUF2007"/>
</dbReference>
<comment type="caution">
    <text evidence="3">The sequence shown here is derived from an EMBL/GenBank/DDBJ whole genome shotgun (WGS) entry which is preliminary data.</text>
</comment>
<evidence type="ECO:0000256" key="1">
    <source>
        <dbReference type="SAM" id="Phobius"/>
    </source>
</evidence>
<keyword evidence="1" id="KW-1133">Transmembrane helix</keyword>
<gene>
    <name evidence="3" type="ORF">Y5S_02421</name>
</gene>
<evidence type="ECO:0000313" key="4">
    <source>
        <dbReference type="Proteomes" id="UP000029444"/>
    </source>
</evidence>
<dbReference type="EMBL" id="ARXV01000009">
    <property type="protein sequence ID" value="KGD64366.1"/>
    <property type="molecule type" value="Genomic_DNA"/>
</dbReference>
<organism evidence="3 4">
    <name type="scientific">Alcanivorax nanhaiticus</name>
    <dbReference type="NCBI Taxonomy" id="1177154"/>
    <lineage>
        <taxon>Bacteria</taxon>
        <taxon>Pseudomonadati</taxon>
        <taxon>Pseudomonadota</taxon>
        <taxon>Gammaproteobacteria</taxon>
        <taxon>Oceanospirillales</taxon>
        <taxon>Alcanivoracaceae</taxon>
        <taxon>Alcanivorax</taxon>
    </lineage>
</organism>
<dbReference type="STRING" id="1177154.Y5S_02421"/>
<reference evidence="3 4" key="1">
    <citation type="submission" date="2012-09" db="EMBL/GenBank/DDBJ databases">
        <title>Genome Sequence of alkane-degrading Bacterium Alcanivorax sp. 19-m-6.</title>
        <authorList>
            <person name="Lai Q."/>
            <person name="Shao Z."/>
        </authorList>
    </citation>
    <scope>NUCLEOTIDE SEQUENCE [LARGE SCALE GENOMIC DNA]</scope>
    <source>
        <strain evidence="3 4">19-m-6</strain>
    </source>
</reference>
<keyword evidence="4" id="KW-1185">Reference proteome</keyword>
<dbReference type="PATRIC" id="fig|1177154.3.peg.2455"/>
<protein>
    <recommendedName>
        <fullName evidence="2">DUF2007 domain-containing protein</fullName>
    </recommendedName>
</protein>
<feature type="transmembrane region" description="Helical" evidence="1">
    <location>
        <begin position="86"/>
        <end position="107"/>
    </location>
</feature>
<sequence>MLCVYQARDGLEAHVVADLLQQVGIAARVQGDLLQGGVGELPAAGLVSVWVDNEDAPRAREVVEDYQREQPECAALVSDSSPVSSAGFLAGIMVGFFAGVLVMLMLLR</sequence>
<keyword evidence="1" id="KW-0812">Transmembrane</keyword>
<proteinExistence type="predicted"/>